<protein>
    <submittedName>
        <fullName evidence="1">Uncharacterized protein</fullName>
    </submittedName>
</protein>
<evidence type="ECO:0000313" key="2">
    <source>
        <dbReference type="Proteomes" id="UP000654471"/>
    </source>
</evidence>
<gene>
    <name evidence="1" type="ORF">GCM10010211_37320</name>
</gene>
<dbReference type="Proteomes" id="UP000654471">
    <property type="component" value="Unassembled WGS sequence"/>
</dbReference>
<accession>A0ABQ2V6Z2</accession>
<sequence>MGEEHPPRTAATDDAGRLSPLFVEWMQGLDPGWVTATPGLGRSPNWPPWAMVLCRNRPPEPCRSSPRPDRPAATTRCSDLRLLHQISGIAKPCFLRNLDTQTFTPRGIDV</sequence>
<comment type="caution">
    <text evidence="1">The sequence shown here is derived from an EMBL/GenBank/DDBJ whole genome shotgun (WGS) entry which is preliminary data.</text>
</comment>
<organism evidence="1 2">
    <name type="scientific">Streptomyces albospinus</name>
    <dbReference type="NCBI Taxonomy" id="285515"/>
    <lineage>
        <taxon>Bacteria</taxon>
        <taxon>Bacillati</taxon>
        <taxon>Actinomycetota</taxon>
        <taxon>Actinomycetes</taxon>
        <taxon>Kitasatosporales</taxon>
        <taxon>Streptomycetaceae</taxon>
        <taxon>Streptomyces</taxon>
    </lineage>
</organism>
<name>A0ABQ2V6Z2_9ACTN</name>
<reference evidence="2" key="1">
    <citation type="journal article" date="2019" name="Int. J. Syst. Evol. Microbiol.">
        <title>The Global Catalogue of Microorganisms (GCM) 10K type strain sequencing project: providing services to taxonomists for standard genome sequencing and annotation.</title>
        <authorList>
            <consortium name="The Broad Institute Genomics Platform"/>
            <consortium name="The Broad Institute Genome Sequencing Center for Infectious Disease"/>
            <person name="Wu L."/>
            <person name="Ma J."/>
        </authorList>
    </citation>
    <scope>NUCLEOTIDE SEQUENCE [LARGE SCALE GENOMIC DNA]</scope>
    <source>
        <strain evidence="2">JCM 3399</strain>
    </source>
</reference>
<evidence type="ECO:0000313" key="1">
    <source>
        <dbReference type="EMBL" id="GGU68499.1"/>
    </source>
</evidence>
<keyword evidence="2" id="KW-1185">Reference proteome</keyword>
<proteinExistence type="predicted"/>
<dbReference type="EMBL" id="BMRP01000012">
    <property type="protein sequence ID" value="GGU68499.1"/>
    <property type="molecule type" value="Genomic_DNA"/>
</dbReference>